<dbReference type="Pfam" id="PF02545">
    <property type="entry name" value="Maf"/>
    <property type="match status" value="1"/>
</dbReference>
<dbReference type="PANTHER" id="PTHR43213">
    <property type="entry name" value="BIFUNCTIONAL DTTP/UTP PYROPHOSPHATASE/METHYLTRANSFERASE PROTEIN-RELATED"/>
    <property type="match status" value="1"/>
</dbReference>
<keyword evidence="3" id="KW-0546">Nucleotide metabolism</keyword>
<evidence type="ECO:0000256" key="1">
    <source>
        <dbReference type="ARBA" id="ARBA00001968"/>
    </source>
</evidence>
<feature type="active site" description="Proton acceptor" evidence="3">
    <location>
        <position position="68"/>
    </location>
</feature>
<comment type="cofactor">
    <cofactor evidence="1 3">
        <name>a divalent metal cation</name>
        <dbReference type="ChEBI" id="CHEBI:60240"/>
    </cofactor>
</comment>
<dbReference type="Proteomes" id="UP000664857">
    <property type="component" value="Unassembled WGS sequence"/>
</dbReference>
<proteinExistence type="inferred from homology"/>
<comment type="catalytic activity">
    <reaction evidence="3">
        <text>UTP + H2O = UMP + diphosphate + H(+)</text>
        <dbReference type="Rhea" id="RHEA:29395"/>
        <dbReference type="ChEBI" id="CHEBI:15377"/>
        <dbReference type="ChEBI" id="CHEBI:15378"/>
        <dbReference type="ChEBI" id="CHEBI:33019"/>
        <dbReference type="ChEBI" id="CHEBI:46398"/>
        <dbReference type="ChEBI" id="CHEBI:57865"/>
        <dbReference type="EC" id="3.6.1.9"/>
    </reaction>
</comment>
<keyword evidence="5" id="KW-1185">Reference proteome</keyword>
<evidence type="ECO:0000313" key="5">
    <source>
        <dbReference type="Proteomes" id="UP000664857"/>
    </source>
</evidence>
<comment type="caution">
    <text evidence="4">The sequence shown here is derived from an EMBL/GenBank/DDBJ whole genome shotgun (WGS) entry which is preliminary data.</text>
</comment>
<feature type="site" description="Important for substrate specificity" evidence="3">
    <location>
        <position position="11"/>
    </location>
</feature>
<dbReference type="PANTHER" id="PTHR43213:SF5">
    <property type="entry name" value="BIFUNCTIONAL DTTP_UTP PYROPHOSPHATASE_METHYLTRANSFERASE PROTEIN-RELATED"/>
    <property type="match status" value="1"/>
</dbReference>
<dbReference type="NCBIfam" id="TIGR00172">
    <property type="entry name" value="maf"/>
    <property type="match status" value="1"/>
</dbReference>
<comment type="subcellular location">
    <subcellularLocation>
        <location evidence="3">Cytoplasm</location>
    </subcellularLocation>
</comment>
<feature type="site" description="Important for substrate specificity" evidence="3">
    <location>
        <position position="151"/>
    </location>
</feature>
<evidence type="ECO:0000256" key="3">
    <source>
        <dbReference type="HAMAP-Rule" id="MF_00528"/>
    </source>
</evidence>
<comment type="caution">
    <text evidence="3">Lacks conserved residue(s) required for the propagation of feature annotation.</text>
</comment>
<dbReference type="RefSeq" id="WP_206965622.1">
    <property type="nucleotide sequence ID" value="NZ_JAFLVX010000015.1"/>
</dbReference>
<dbReference type="SUPFAM" id="SSF52972">
    <property type="entry name" value="ITPase-like"/>
    <property type="match status" value="1"/>
</dbReference>
<keyword evidence="3" id="KW-0963">Cytoplasm</keyword>
<dbReference type="CDD" id="cd00555">
    <property type="entry name" value="Maf"/>
    <property type="match status" value="1"/>
</dbReference>
<comment type="function">
    <text evidence="3">Nucleoside triphosphate pyrophosphatase that hydrolyzes dTTP and UTP. May have a dual role in cell division arrest and in preventing the incorporation of modified nucleotides into cellular nucleic acids.</text>
</comment>
<organism evidence="4 5">
    <name type="scientific">Candidatus Vagococcus giribetii</name>
    <dbReference type="NCBI Taxonomy" id="2230876"/>
    <lineage>
        <taxon>Bacteria</taxon>
        <taxon>Bacillati</taxon>
        <taxon>Bacillota</taxon>
        <taxon>Bacilli</taxon>
        <taxon>Lactobacillales</taxon>
        <taxon>Enterococcaceae</taxon>
        <taxon>Vagococcus</taxon>
    </lineage>
</organism>
<keyword evidence="2 3" id="KW-0378">Hydrolase</keyword>
<dbReference type="PIRSF" id="PIRSF006305">
    <property type="entry name" value="Maf"/>
    <property type="match status" value="1"/>
</dbReference>
<feature type="site" description="Important for substrate specificity" evidence="3">
    <location>
        <position position="69"/>
    </location>
</feature>
<dbReference type="EC" id="3.6.1.9" evidence="3"/>
<comment type="catalytic activity">
    <reaction evidence="3">
        <text>dTTP + H2O = dTMP + diphosphate + H(+)</text>
        <dbReference type="Rhea" id="RHEA:28534"/>
        <dbReference type="ChEBI" id="CHEBI:15377"/>
        <dbReference type="ChEBI" id="CHEBI:15378"/>
        <dbReference type="ChEBI" id="CHEBI:33019"/>
        <dbReference type="ChEBI" id="CHEBI:37568"/>
        <dbReference type="ChEBI" id="CHEBI:63528"/>
        <dbReference type="EC" id="3.6.1.9"/>
    </reaction>
</comment>
<accession>A0ABS3HUM5</accession>
<evidence type="ECO:0000313" key="4">
    <source>
        <dbReference type="EMBL" id="MBO0476541.1"/>
    </source>
</evidence>
<reference evidence="4 5" key="1">
    <citation type="submission" date="2021-03" db="EMBL/GenBank/DDBJ databases">
        <title>Enterococcal diversity collection.</title>
        <authorList>
            <person name="Gilmore M.S."/>
            <person name="Schwartzman J."/>
            <person name="Van Tyne D."/>
            <person name="Martin M."/>
            <person name="Earl A.M."/>
            <person name="Manson A.L."/>
            <person name="Straub T."/>
            <person name="Salamzade R."/>
            <person name="Saavedra J."/>
            <person name="Lebreton F."/>
            <person name="Prichula J."/>
            <person name="Schaufler K."/>
            <person name="Gaca A."/>
            <person name="Sgardioli B."/>
            <person name="Wagenaar J."/>
            <person name="Strong T."/>
        </authorList>
    </citation>
    <scope>NUCLEOTIDE SEQUENCE [LARGE SCALE GENOMIC DNA]</scope>
    <source>
        <strain evidence="4 5">DIV0080</strain>
    </source>
</reference>
<comment type="similarity">
    <text evidence="3">Belongs to the Maf family. YhdE subfamily.</text>
</comment>
<gene>
    <name evidence="4" type="primary">maf</name>
    <name evidence="4" type="ORF">DOK76_05630</name>
</gene>
<dbReference type="EMBL" id="JAFLVX010000015">
    <property type="protein sequence ID" value="MBO0476541.1"/>
    <property type="molecule type" value="Genomic_DNA"/>
</dbReference>
<dbReference type="Gene3D" id="3.90.950.10">
    <property type="match status" value="1"/>
</dbReference>
<sequence length="187" mass="20770">MAIILASSSPRRKELLRKSVSSFDVIPANIDESVKPKELPKTYVARMAKEKALAIANHHPDDIVIGCDTSVIIGNSILGKPGNDTEARFMLKRLSNLTHQVLTSVYIKTPDKVYQKTEVVQVKFYPLSEADIDAYLKTGEHQDKAGAYGIQGKGALFVKEIKGDYYSIVGFPIGFVHQVMKDIFDKE</sequence>
<protein>
    <recommendedName>
        <fullName evidence="3">dTTP/UTP pyrophosphatase</fullName>
        <shortName evidence="3">dTTPase/UTPase</shortName>
        <ecNumber evidence="3">3.6.1.9</ecNumber>
    </recommendedName>
    <alternativeName>
        <fullName evidence="3">Nucleoside triphosphate pyrophosphatase</fullName>
    </alternativeName>
    <alternativeName>
        <fullName evidence="3">Nucleotide pyrophosphatase</fullName>
        <shortName evidence="3">Nucleotide PPase</shortName>
    </alternativeName>
</protein>
<name>A0ABS3HUM5_9ENTE</name>
<dbReference type="InterPro" id="IPR029001">
    <property type="entry name" value="ITPase-like_fam"/>
</dbReference>
<evidence type="ECO:0000256" key="2">
    <source>
        <dbReference type="ARBA" id="ARBA00022801"/>
    </source>
</evidence>
<dbReference type="InterPro" id="IPR003697">
    <property type="entry name" value="Maf-like"/>
</dbReference>
<dbReference type="HAMAP" id="MF_00528">
    <property type="entry name" value="Maf"/>
    <property type="match status" value="1"/>
</dbReference>